<dbReference type="Gene3D" id="3.30.70.120">
    <property type="match status" value="1"/>
</dbReference>
<accession>A0A9J6P520</accession>
<sequence>MEFYKWVKIEIYVPEDKLQDIRGALNKGGAGKIGEYDNCLSMYEVRGYWRPLEGADPFEGEVGKVCEGRELKIEARCYIDNVKATIDEILKVHPYEEPVINIVPLINHVYIDDNMKKNSQK</sequence>
<organism evidence="1 2">
    <name type="scientific">Oceanirhabdus seepicola</name>
    <dbReference type="NCBI Taxonomy" id="2828781"/>
    <lineage>
        <taxon>Bacteria</taxon>
        <taxon>Bacillati</taxon>
        <taxon>Bacillota</taxon>
        <taxon>Clostridia</taxon>
        <taxon>Eubacteriales</taxon>
        <taxon>Clostridiaceae</taxon>
        <taxon>Oceanirhabdus</taxon>
    </lineage>
</organism>
<reference evidence="1" key="1">
    <citation type="journal article" date="2021" name="mSystems">
        <title>Bacteria and Archaea Synergistically Convert Glycine Betaine to Biogenic Methane in the Formosa Cold Seep of the South China Sea.</title>
        <authorList>
            <person name="Li L."/>
            <person name="Zhang W."/>
            <person name="Zhang S."/>
            <person name="Song L."/>
            <person name="Sun Q."/>
            <person name="Zhang H."/>
            <person name="Xiang H."/>
            <person name="Dong X."/>
        </authorList>
    </citation>
    <scope>NUCLEOTIDE SEQUENCE</scope>
    <source>
        <strain evidence="1">ZWT</strain>
    </source>
</reference>
<evidence type="ECO:0000313" key="1">
    <source>
        <dbReference type="EMBL" id="MCM1991890.1"/>
    </source>
</evidence>
<name>A0A9J6P520_9CLOT</name>
<dbReference type="InterPro" id="IPR036069">
    <property type="entry name" value="DUF34/NIF3_sf"/>
</dbReference>
<comment type="caution">
    <text evidence="1">The sequence shown here is derived from an EMBL/GenBank/DDBJ whole genome shotgun (WGS) entry which is preliminary data.</text>
</comment>
<dbReference type="Proteomes" id="UP001056429">
    <property type="component" value="Unassembled WGS sequence"/>
</dbReference>
<dbReference type="PANTHER" id="PTHR41774">
    <property type="match status" value="1"/>
</dbReference>
<dbReference type="RefSeq" id="WP_250861024.1">
    <property type="nucleotide sequence ID" value="NZ_JAGSOJ010000004.1"/>
</dbReference>
<keyword evidence="2" id="KW-1185">Reference proteome</keyword>
<gene>
    <name evidence="1" type="ORF">KDK92_19290</name>
</gene>
<dbReference type="PANTHER" id="PTHR41774:SF1">
    <property type="entry name" value="NGG1P INTERACTING FACTOR NIF3"/>
    <property type="match status" value="1"/>
</dbReference>
<reference evidence="1" key="2">
    <citation type="submission" date="2021-04" db="EMBL/GenBank/DDBJ databases">
        <authorList>
            <person name="Dong X."/>
        </authorList>
    </citation>
    <scope>NUCLEOTIDE SEQUENCE</scope>
    <source>
        <strain evidence="1">ZWT</strain>
    </source>
</reference>
<dbReference type="SUPFAM" id="SSF102705">
    <property type="entry name" value="NIF3 (NGG1p interacting factor 3)-like"/>
    <property type="match status" value="1"/>
</dbReference>
<dbReference type="InterPro" id="IPR015867">
    <property type="entry name" value="N-reg_PII/ATP_PRibTrfase_C"/>
</dbReference>
<proteinExistence type="predicted"/>
<protein>
    <submittedName>
        <fullName evidence="1">Cytochrome C biogenesis protein</fullName>
    </submittedName>
</protein>
<dbReference type="AlphaFoldDB" id="A0A9J6P520"/>
<evidence type="ECO:0000313" key="2">
    <source>
        <dbReference type="Proteomes" id="UP001056429"/>
    </source>
</evidence>
<dbReference type="EMBL" id="JAGSOJ010000004">
    <property type="protein sequence ID" value="MCM1991890.1"/>
    <property type="molecule type" value="Genomic_DNA"/>
</dbReference>